<protein>
    <recommendedName>
        <fullName evidence="3">F-box domain-containing protein</fullName>
    </recommendedName>
</protein>
<evidence type="ECO:0008006" key="3">
    <source>
        <dbReference type="Google" id="ProtNLM"/>
    </source>
</evidence>
<name>A0AAD4H0M5_9FUNG</name>
<comment type="caution">
    <text evidence="1">The sequence shown here is derived from an EMBL/GenBank/DDBJ whole genome shotgun (WGS) entry which is preliminary data.</text>
</comment>
<proteinExistence type="predicted"/>
<gene>
    <name evidence="1" type="ORF">BGZ95_007444</name>
</gene>
<dbReference type="Proteomes" id="UP001194580">
    <property type="component" value="Unassembled WGS sequence"/>
</dbReference>
<keyword evidence="2" id="KW-1185">Reference proteome</keyword>
<organism evidence="1 2">
    <name type="scientific">Linnemannia exigua</name>
    <dbReference type="NCBI Taxonomy" id="604196"/>
    <lineage>
        <taxon>Eukaryota</taxon>
        <taxon>Fungi</taxon>
        <taxon>Fungi incertae sedis</taxon>
        <taxon>Mucoromycota</taxon>
        <taxon>Mortierellomycotina</taxon>
        <taxon>Mortierellomycetes</taxon>
        <taxon>Mortierellales</taxon>
        <taxon>Mortierellaceae</taxon>
        <taxon>Linnemannia</taxon>
    </lineage>
</organism>
<dbReference type="AlphaFoldDB" id="A0AAD4H0M5"/>
<evidence type="ECO:0000313" key="1">
    <source>
        <dbReference type="EMBL" id="KAG0249691.1"/>
    </source>
</evidence>
<sequence length="431" mass="49787">MGQLIQFIQDHARLFPGRLMHVNASLSHFWHNQNLPKETLREILRILPPLPKITSISENNWSRIAPHLQTTDFSHVHSIDWTVPMVKYQQVLQRCRSLCQISTNNLVPRSFDWAVKEKRDMLERLGPDTVYPVSTIHRLDVLSSQATPLTHGLVPLARFTLREYIIPSQDLDAITFAFSQSLTDLIVRNIHGPNNNDTHQTIHLNCDWVHLPILSRLELCSPHCRIVLDPSLFSRCPSLSQVTLVDETFEYSCQEIDPWLPAQMPLLCVLHLKGWSALAFNPATLASAKGLLVLRLMMTRREGNCFIPAVDELDASYGIEDDEEHKDEEMVENEKNISYAVARPQWTWDWFLPSLENLELMSEFAYRFEFRMLQGCPALGRLKLYMITSEGHLHRRLISESDLFMPGFKESRDRIVAPMLTYVSMEGHWVI</sequence>
<reference evidence="1" key="1">
    <citation type="journal article" date="2020" name="Fungal Divers.">
        <title>Resolving the Mortierellaceae phylogeny through synthesis of multi-gene phylogenetics and phylogenomics.</title>
        <authorList>
            <person name="Vandepol N."/>
            <person name="Liber J."/>
            <person name="Desiro A."/>
            <person name="Na H."/>
            <person name="Kennedy M."/>
            <person name="Barry K."/>
            <person name="Grigoriev I.V."/>
            <person name="Miller A.N."/>
            <person name="O'Donnell K."/>
            <person name="Stajich J.E."/>
            <person name="Bonito G."/>
        </authorList>
    </citation>
    <scope>NUCLEOTIDE SEQUENCE</scope>
    <source>
        <strain evidence="1">NRRL 28262</strain>
    </source>
</reference>
<dbReference type="EMBL" id="JAAAIL010003643">
    <property type="protein sequence ID" value="KAG0249691.1"/>
    <property type="molecule type" value="Genomic_DNA"/>
</dbReference>
<accession>A0AAD4H0M5</accession>
<feature type="non-terminal residue" evidence="1">
    <location>
        <position position="431"/>
    </location>
</feature>
<evidence type="ECO:0000313" key="2">
    <source>
        <dbReference type="Proteomes" id="UP001194580"/>
    </source>
</evidence>